<dbReference type="WBParaSite" id="PSU_v2.g16087.t1">
    <property type="protein sequence ID" value="PSU_v2.g16087.t1"/>
    <property type="gene ID" value="PSU_v2.g16087"/>
</dbReference>
<protein>
    <submittedName>
        <fullName evidence="3">Uncharacterized protein</fullName>
    </submittedName>
</protein>
<keyword evidence="2" id="KW-1185">Reference proteome</keyword>
<evidence type="ECO:0000313" key="2">
    <source>
        <dbReference type="Proteomes" id="UP000887577"/>
    </source>
</evidence>
<feature type="region of interest" description="Disordered" evidence="1">
    <location>
        <begin position="27"/>
        <end position="95"/>
    </location>
</feature>
<organism evidence="2 3">
    <name type="scientific">Panagrolaimus superbus</name>
    <dbReference type="NCBI Taxonomy" id="310955"/>
    <lineage>
        <taxon>Eukaryota</taxon>
        <taxon>Metazoa</taxon>
        <taxon>Ecdysozoa</taxon>
        <taxon>Nematoda</taxon>
        <taxon>Chromadorea</taxon>
        <taxon>Rhabditida</taxon>
        <taxon>Tylenchina</taxon>
        <taxon>Panagrolaimomorpha</taxon>
        <taxon>Panagrolaimoidea</taxon>
        <taxon>Panagrolaimidae</taxon>
        <taxon>Panagrolaimus</taxon>
    </lineage>
</organism>
<dbReference type="Proteomes" id="UP000887577">
    <property type="component" value="Unplaced"/>
</dbReference>
<evidence type="ECO:0000313" key="3">
    <source>
        <dbReference type="WBParaSite" id="PSU_v2.g16087.t1"/>
    </source>
</evidence>
<dbReference type="AlphaFoldDB" id="A0A914Y9X8"/>
<sequence length="95" mass="10947">MVTQHMWNKAEERYTMIDIVKRFEQLSGVKQPPPKQRNNKGSLKTIGRITADESNVSMETSSKGSWSTKKLKKRRKNARSRPNLALPPQRYSSSN</sequence>
<feature type="compositionally biased region" description="Polar residues" evidence="1">
    <location>
        <begin position="52"/>
        <end position="68"/>
    </location>
</feature>
<feature type="compositionally biased region" description="Basic residues" evidence="1">
    <location>
        <begin position="69"/>
        <end position="79"/>
    </location>
</feature>
<name>A0A914Y9X8_9BILA</name>
<proteinExistence type="predicted"/>
<reference evidence="3" key="1">
    <citation type="submission" date="2022-11" db="UniProtKB">
        <authorList>
            <consortium name="WormBaseParasite"/>
        </authorList>
    </citation>
    <scope>IDENTIFICATION</scope>
</reference>
<accession>A0A914Y9X8</accession>
<evidence type="ECO:0000256" key="1">
    <source>
        <dbReference type="SAM" id="MobiDB-lite"/>
    </source>
</evidence>